<dbReference type="InterPro" id="IPR027417">
    <property type="entry name" value="P-loop_NTPase"/>
</dbReference>
<keyword evidence="1" id="KW-0547">Nucleotide-binding</keyword>
<evidence type="ECO:0000256" key="1">
    <source>
        <dbReference type="ARBA" id="ARBA00022741"/>
    </source>
</evidence>
<proteinExistence type="predicted"/>
<dbReference type="InterPro" id="IPR004176">
    <property type="entry name" value="Clp_R_N"/>
</dbReference>
<dbReference type="GO" id="GO:0034605">
    <property type="term" value="P:cellular response to heat"/>
    <property type="evidence" value="ECO:0007669"/>
    <property type="project" value="TreeGrafter"/>
</dbReference>
<dbReference type="InterPro" id="IPR036628">
    <property type="entry name" value="Clp_N_dom_sf"/>
</dbReference>
<dbReference type="Gene3D" id="1.10.1780.10">
    <property type="entry name" value="Clp, N-terminal domain"/>
    <property type="match status" value="1"/>
</dbReference>
<keyword evidence="2" id="KW-0067">ATP-binding</keyword>
<dbReference type="SUPFAM" id="SSF52540">
    <property type="entry name" value="P-loop containing nucleoside triphosphate hydrolases"/>
    <property type="match status" value="1"/>
</dbReference>
<evidence type="ECO:0000313" key="4">
    <source>
        <dbReference type="EMBL" id="EKC51901.1"/>
    </source>
</evidence>
<comment type="caution">
    <text evidence="4">The sequence shown here is derived from an EMBL/GenBank/DDBJ whole genome shotgun (WGS) entry which is preliminary data.</text>
</comment>
<name>K1SXB5_9ZZZZ</name>
<dbReference type="GO" id="GO:0005737">
    <property type="term" value="C:cytoplasm"/>
    <property type="evidence" value="ECO:0007669"/>
    <property type="project" value="TreeGrafter"/>
</dbReference>
<evidence type="ECO:0000259" key="3">
    <source>
        <dbReference type="PROSITE" id="PS51903"/>
    </source>
</evidence>
<organism evidence="4">
    <name type="scientific">human gut metagenome</name>
    <dbReference type="NCBI Taxonomy" id="408170"/>
    <lineage>
        <taxon>unclassified sequences</taxon>
        <taxon>metagenomes</taxon>
        <taxon>organismal metagenomes</taxon>
    </lineage>
</organism>
<protein>
    <submittedName>
        <fullName evidence="4">ATP-dependent chaperone ClpB</fullName>
    </submittedName>
</protein>
<dbReference type="PROSITE" id="PS51903">
    <property type="entry name" value="CLP_R"/>
    <property type="match status" value="1"/>
</dbReference>
<dbReference type="AlphaFoldDB" id="K1SXB5"/>
<dbReference type="SUPFAM" id="SSF81923">
    <property type="entry name" value="Double Clp-N motif"/>
    <property type="match status" value="1"/>
</dbReference>
<reference evidence="4" key="1">
    <citation type="journal article" date="2013" name="Environ. Microbiol.">
        <title>Microbiota from the distal guts of lean and obese adolescents exhibit partial functional redundancy besides clear differences in community structure.</title>
        <authorList>
            <person name="Ferrer M."/>
            <person name="Ruiz A."/>
            <person name="Lanza F."/>
            <person name="Haange S.B."/>
            <person name="Oberbach A."/>
            <person name="Till H."/>
            <person name="Bargiela R."/>
            <person name="Campoy C."/>
            <person name="Segura M.T."/>
            <person name="Richter M."/>
            <person name="von Bergen M."/>
            <person name="Seifert J."/>
            <person name="Suarez A."/>
        </authorList>
    </citation>
    <scope>NUCLEOTIDE SEQUENCE</scope>
</reference>
<evidence type="ECO:0000256" key="2">
    <source>
        <dbReference type="ARBA" id="ARBA00022840"/>
    </source>
</evidence>
<gene>
    <name evidence="4" type="ORF">LEA_17162</name>
</gene>
<dbReference type="PANTHER" id="PTHR11638">
    <property type="entry name" value="ATP-DEPENDENT CLP PROTEASE"/>
    <property type="match status" value="1"/>
</dbReference>
<dbReference type="Gene3D" id="3.40.50.300">
    <property type="entry name" value="P-loop containing nucleotide triphosphate hydrolases"/>
    <property type="match status" value="1"/>
</dbReference>
<dbReference type="PANTHER" id="PTHR11638:SF18">
    <property type="entry name" value="HEAT SHOCK PROTEIN 104"/>
    <property type="match status" value="1"/>
</dbReference>
<feature type="domain" description="Clp R" evidence="3">
    <location>
        <begin position="3"/>
        <end position="145"/>
    </location>
</feature>
<dbReference type="Pfam" id="PF02861">
    <property type="entry name" value="Clp_N"/>
    <property type="match status" value="1"/>
</dbReference>
<dbReference type="GO" id="GO:0005524">
    <property type="term" value="F:ATP binding"/>
    <property type="evidence" value="ECO:0007669"/>
    <property type="project" value="UniProtKB-KW"/>
</dbReference>
<feature type="non-terminal residue" evidence="4">
    <location>
        <position position="199"/>
    </location>
</feature>
<dbReference type="EMBL" id="AJWY01011745">
    <property type="protein sequence ID" value="EKC51901.1"/>
    <property type="molecule type" value="Genomic_DNA"/>
</dbReference>
<accession>K1SXB5</accession>
<dbReference type="GO" id="GO:0016887">
    <property type="term" value="F:ATP hydrolysis activity"/>
    <property type="evidence" value="ECO:0007669"/>
    <property type="project" value="TreeGrafter"/>
</dbReference>
<dbReference type="InterPro" id="IPR050130">
    <property type="entry name" value="ClpA_ClpB"/>
</dbReference>
<sequence length="199" mass="21750">MNINSLTIKAQEALQAAVSLAREQGNQAVEPLHLLNVLVREDDSLSVFLLGRVGVNVRGLRGEVERAVRGLPHVSGGGEQFFSQDTTKVIQRAVDFTKNFGDKYASVEHLLLGLIAERGTAADLLKGAGATEKELLEAIRVFRKGATVDSQTASQEFDALGKYAINLNEMARSGKLDPVIGRDEEIRRVLQILSRRTKN</sequence>